<dbReference type="Proteomes" id="UP000001514">
    <property type="component" value="Unassembled WGS sequence"/>
</dbReference>
<dbReference type="PANTHER" id="PTHR47579:SF3">
    <property type="entry name" value="COMPLEX 1 LYR PROTEIN DOMAIN-CONTAINING PROTEIN"/>
    <property type="match status" value="1"/>
</dbReference>
<evidence type="ECO:0000313" key="3">
    <source>
        <dbReference type="Proteomes" id="UP000001514"/>
    </source>
</evidence>
<dbReference type="CDD" id="cd20251">
    <property type="entry name" value="Complex1_LYR_SF"/>
    <property type="match status" value="1"/>
</dbReference>
<dbReference type="OMA" id="MHETDLE"/>
<accession>D8SGJ5</accession>
<keyword evidence="3" id="KW-1185">Reference proteome</keyword>
<dbReference type="InParanoid" id="D8SGJ5"/>
<dbReference type="KEGG" id="smo:SELMODRAFT_421847"/>
<dbReference type="Gramene" id="EFJ16365">
    <property type="protein sequence ID" value="EFJ16365"/>
    <property type="gene ID" value="SELMODRAFT_421847"/>
</dbReference>
<evidence type="ECO:0000313" key="2">
    <source>
        <dbReference type="EMBL" id="EFJ16365.1"/>
    </source>
</evidence>
<proteinExistence type="predicted"/>
<dbReference type="AlphaFoldDB" id="D8SGJ5"/>
<feature type="domain" description="Complex 1 LYR protein" evidence="1">
    <location>
        <begin position="22"/>
        <end position="73"/>
    </location>
</feature>
<evidence type="ECO:0000259" key="1">
    <source>
        <dbReference type="Pfam" id="PF05347"/>
    </source>
</evidence>
<reference evidence="2 3" key="1">
    <citation type="journal article" date="2011" name="Science">
        <title>The Selaginella genome identifies genetic changes associated with the evolution of vascular plants.</title>
        <authorList>
            <person name="Banks J.A."/>
            <person name="Nishiyama T."/>
            <person name="Hasebe M."/>
            <person name="Bowman J.L."/>
            <person name="Gribskov M."/>
            <person name="dePamphilis C."/>
            <person name="Albert V.A."/>
            <person name="Aono N."/>
            <person name="Aoyama T."/>
            <person name="Ambrose B.A."/>
            <person name="Ashton N.W."/>
            <person name="Axtell M.J."/>
            <person name="Barker E."/>
            <person name="Barker M.S."/>
            <person name="Bennetzen J.L."/>
            <person name="Bonawitz N.D."/>
            <person name="Chapple C."/>
            <person name="Cheng C."/>
            <person name="Correa L.G."/>
            <person name="Dacre M."/>
            <person name="DeBarry J."/>
            <person name="Dreyer I."/>
            <person name="Elias M."/>
            <person name="Engstrom E.M."/>
            <person name="Estelle M."/>
            <person name="Feng L."/>
            <person name="Finet C."/>
            <person name="Floyd S.K."/>
            <person name="Frommer W.B."/>
            <person name="Fujita T."/>
            <person name="Gramzow L."/>
            <person name="Gutensohn M."/>
            <person name="Harholt J."/>
            <person name="Hattori M."/>
            <person name="Heyl A."/>
            <person name="Hirai T."/>
            <person name="Hiwatashi Y."/>
            <person name="Ishikawa M."/>
            <person name="Iwata M."/>
            <person name="Karol K.G."/>
            <person name="Koehler B."/>
            <person name="Kolukisaoglu U."/>
            <person name="Kubo M."/>
            <person name="Kurata T."/>
            <person name="Lalonde S."/>
            <person name="Li K."/>
            <person name="Li Y."/>
            <person name="Litt A."/>
            <person name="Lyons E."/>
            <person name="Manning G."/>
            <person name="Maruyama T."/>
            <person name="Michael T.P."/>
            <person name="Mikami K."/>
            <person name="Miyazaki S."/>
            <person name="Morinaga S."/>
            <person name="Murata T."/>
            <person name="Mueller-Roeber B."/>
            <person name="Nelson D.R."/>
            <person name="Obara M."/>
            <person name="Oguri Y."/>
            <person name="Olmstead R.G."/>
            <person name="Onodera N."/>
            <person name="Petersen B.L."/>
            <person name="Pils B."/>
            <person name="Prigge M."/>
            <person name="Rensing S.A."/>
            <person name="Riano-Pachon D.M."/>
            <person name="Roberts A.W."/>
            <person name="Sato Y."/>
            <person name="Scheller H.V."/>
            <person name="Schulz B."/>
            <person name="Schulz C."/>
            <person name="Shakirov E.V."/>
            <person name="Shibagaki N."/>
            <person name="Shinohara N."/>
            <person name="Shippen D.E."/>
            <person name="Soerensen I."/>
            <person name="Sotooka R."/>
            <person name="Sugimoto N."/>
            <person name="Sugita M."/>
            <person name="Sumikawa N."/>
            <person name="Tanurdzic M."/>
            <person name="Theissen G."/>
            <person name="Ulvskov P."/>
            <person name="Wakazuki S."/>
            <person name="Weng J.K."/>
            <person name="Willats W.W."/>
            <person name="Wipf D."/>
            <person name="Wolf P.G."/>
            <person name="Yang L."/>
            <person name="Zimmer A.D."/>
            <person name="Zhu Q."/>
            <person name="Mitros T."/>
            <person name="Hellsten U."/>
            <person name="Loque D."/>
            <person name="Otillar R."/>
            <person name="Salamov A."/>
            <person name="Schmutz J."/>
            <person name="Shapiro H."/>
            <person name="Lindquist E."/>
            <person name="Lucas S."/>
            <person name="Rokhsar D."/>
            <person name="Grigoriev I.V."/>
        </authorList>
    </citation>
    <scope>NUCLEOTIDE SEQUENCE [LARGE SCALE GENOMIC DNA]</scope>
</reference>
<dbReference type="eggNOG" id="ENOG502S1BH">
    <property type="taxonomic scope" value="Eukaryota"/>
</dbReference>
<organism evidence="3">
    <name type="scientific">Selaginella moellendorffii</name>
    <name type="common">Spikemoss</name>
    <dbReference type="NCBI Taxonomy" id="88036"/>
    <lineage>
        <taxon>Eukaryota</taxon>
        <taxon>Viridiplantae</taxon>
        <taxon>Streptophyta</taxon>
        <taxon>Embryophyta</taxon>
        <taxon>Tracheophyta</taxon>
        <taxon>Lycopodiopsida</taxon>
        <taxon>Selaginellales</taxon>
        <taxon>Selaginellaceae</taxon>
        <taxon>Selaginella</taxon>
    </lineage>
</organism>
<dbReference type="PANTHER" id="PTHR47579">
    <property type="entry name" value="COMPLEX 1 LYR PROTEIN"/>
    <property type="match status" value="1"/>
</dbReference>
<dbReference type="InterPro" id="IPR008011">
    <property type="entry name" value="Complex1_LYR_dom"/>
</dbReference>
<name>D8SGJ5_SELML</name>
<dbReference type="HOGENOM" id="CLU_181823_1_0_1"/>
<dbReference type="Pfam" id="PF05347">
    <property type="entry name" value="Complex1_LYR"/>
    <property type="match status" value="1"/>
</dbReference>
<protein>
    <recommendedName>
        <fullName evidence="1">Complex 1 LYR protein domain-containing protein</fullName>
    </recommendedName>
</protein>
<gene>
    <name evidence="2" type="ORF">SELMODRAFT_421847</name>
</gene>
<sequence length="100" mass="11197">MDAAAAKAQAAASAIPKHITKSAKRLYRECIRRAQYVGNKHGNTDGIVNMVRAQFRKNMNESDPEKIQQMKELAIAGLFNHTFHEAANMAHKKDTYEEPA</sequence>
<dbReference type="EMBL" id="GL377619">
    <property type="protein sequence ID" value="EFJ16365.1"/>
    <property type="molecule type" value="Genomic_DNA"/>
</dbReference>
<dbReference type="OrthoDB" id="190541at2759"/>